<dbReference type="PROSITE" id="PS50830">
    <property type="entry name" value="TNASE_3"/>
    <property type="match status" value="1"/>
</dbReference>
<dbReference type="OrthoDB" id="9805504at2"/>
<dbReference type="InterPro" id="IPR016071">
    <property type="entry name" value="Staphylococal_nuclease_OB-fold"/>
</dbReference>
<name>A0A5B8FY74_9RHOB</name>
<dbReference type="Proteomes" id="UP000305888">
    <property type="component" value="Chromosome"/>
</dbReference>
<organism evidence="2 3">
    <name type="scientific">Paroceanicella profunda</name>
    <dbReference type="NCBI Taxonomy" id="2579971"/>
    <lineage>
        <taxon>Bacteria</taxon>
        <taxon>Pseudomonadati</taxon>
        <taxon>Pseudomonadota</taxon>
        <taxon>Alphaproteobacteria</taxon>
        <taxon>Rhodobacterales</taxon>
        <taxon>Paracoccaceae</taxon>
        <taxon>Paroceanicella</taxon>
    </lineage>
</organism>
<evidence type="ECO:0000313" key="3">
    <source>
        <dbReference type="Proteomes" id="UP000305888"/>
    </source>
</evidence>
<dbReference type="Pfam" id="PF00565">
    <property type="entry name" value="SNase"/>
    <property type="match status" value="1"/>
</dbReference>
<dbReference type="RefSeq" id="WP_138574138.1">
    <property type="nucleotide sequence ID" value="NZ_CP040818.1"/>
</dbReference>
<evidence type="ECO:0000259" key="1">
    <source>
        <dbReference type="PROSITE" id="PS50830"/>
    </source>
</evidence>
<protein>
    <submittedName>
        <fullName evidence="2">Thermonuclease family protein</fullName>
    </submittedName>
</protein>
<dbReference type="KEGG" id="ppru:FDP22_12685"/>
<gene>
    <name evidence="2" type="ORF">FDP22_12685</name>
</gene>
<accession>A0A5B8FY74</accession>
<dbReference type="SUPFAM" id="SSF50199">
    <property type="entry name" value="Staphylococcal nuclease"/>
    <property type="match status" value="1"/>
</dbReference>
<dbReference type="InterPro" id="IPR035437">
    <property type="entry name" value="SNase_OB-fold_sf"/>
</dbReference>
<keyword evidence="3" id="KW-1185">Reference proteome</keyword>
<evidence type="ECO:0000313" key="2">
    <source>
        <dbReference type="EMBL" id="QDL92564.1"/>
    </source>
</evidence>
<feature type="domain" description="TNase-like" evidence="1">
    <location>
        <begin position="50"/>
        <end position="160"/>
    </location>
</feature>
<proteinExistence type="predicted"/>
<reference evidence="2 3" key="1">
    <citation type="submission" date="2019-06" db="EMBL/GenBank/DDBJ databases">
        <title>Genome sequence of Rhodobacteraceae bacterium D4M1.</title>
        <authorList>
            <person name="Cao J."/>
        </authorList>
    </citation>
    <scope>NUCLEOTIDE SEQUENCE [LARGE SCALE GENOMIC DNA]</scope>
    <source>
        <strain evidence="2 3">D4M1</strain>
    </source>
</reference>
<dbReference type="EMBL" id="CP040818">
    <property type="protein sequence ID" value="QDL92564.1"/>
    <property type="molecule type" value="Genomic_DNA"/>
</dbReference>
<dbReference type="Gene3D" id="2.40.50.90">
    <property type="match status" value="1"/>
</dbReference>
<dbReference type="AlphaFoldDB" id="A0A5B8FY74"/>
<sequence>MIAIHPVDITSMHFWGCSEMRSRAYLVAATLSLAAASSACGDDLPDCGLYAYRADITRVIDGDTVVANVDLGFDVWLHNEHLRLYQVQAPERGEAGYDEAEEALRARVEGKSLYICTHQMKRLDREATGSFGRYLVTLYEGGESVNDWLVREGFAVEYLR</sequence>